<dbReference type="AlphaFoldDB" id="A0A6G8AV78"/>
<sequence length="192" mass="21768">MKKTWILLVIPFLFLVSCGKKEEVKTTATSNEPKGMVIKDDAKKRSDIINNILVGKSKFSFNNAPYDTMSDGKFTQNELWGTFQSKDDPTTLVQINASDNEQKIYGDISGYELEGIKWDKQEEVQYSGFMEEAIQFSKDKKTMMYKARTGDVIFSITLFGEKELTDKNILSLKTLAKGIKVEFVEGQVTSNQ</sequence>
<evidence type="ECO:0000313" key="1">
    <source>
        <dbReference type="EMBL" id="QIL48991.1"/>
    </source>
</evidence>
<evidence type="ECO:0008006" key="3">
    <source>
        <dbReference type="Google" id="ProtNLM"/>
    </source>
</evidence>
<keyword evidence="2" id="KW-1185">Reference proteome</keyword>
<proteinExistence type="predicted"/>
<dbReference type="PROSITE" id="PS51257">
    <property type="entry name" value="PROKAR_LIPOPROTEIN"/>
    <property type="match status" value="1"/>
</dbReference>
<organism evidence="1 2">
    <name type="scientific">Vagococcus hydrophili</name>
    <dbReference type="NCBI Taxonomy" id="2714947"/>
    <lineage>
        <taxon>Bacteria</taxon>
        <taxon>Bacillati</taxon>
        <taxon>Bacillota</taxon>
        <taxon>Bacilli</taxon>
        <taxon>Lactobacillales</taxon>
        <taxon>Enterococcaceae</taxon>
        <taxon>Vagococcus</taxon>
    </lineage>
</organism>
<reference evidence="1 2" key="1">
    <citation type="submission" date="2020-03" db="EMBL/GenBank/DDBJ databases">
        <title>Vagococcus sp. nov., isolated from beetles.</title>
        <authorList>
            <person name="Hyun D.-W."/>
            <person name="Bae J.-W."/>
        </authorList>
    </citation>
    <scope>NUCLEOTIDE SEQUENCE [LARGE SCALE GENOMIC DNA]</scope>
    <source>
        <strain evidence="1 2">HDW17B</strain>
    </source>
</reference>
<dbReference type="KEGG" id="vhy:G7082_10970"/>
<dbReference type="Proteomes" id="UP000501747">
    <property type="component" value="Chromosome"/>
</dbReference>
<evidence type="ECO:0000313" key="2">
    <source>
        <dbReference type="Proteomes" id="UP000501747"/>
    </source>
</evidence>
<gene>
    <name evidence="1" type="ORF">G7082_10970</name>
</gene>
<dbReference type="EMBL" id="CP049887">
    <property type="protein sequence ID" value="QIL48991.1"/>
    <property type="molecule type" value="Genomic_DNA"/>
</dbReference>
<protein>
    <recommendedName>
        <fullName evidence="3">Lipoprotein</fullName>
    </recommendedName>
</protein>
<dbReference type="RefSeq" id="WP_166035120.1">
    <property type="nucleotide sequence ID" value="NZ_CP049887.1"/>
</dbReference>
<accession>A0A6G8AV78</accession>
<name>A0A6G8AV78_9ENTE</name>